<keyword evidence="2" id="KW-1185">Reference proteome</keyword>
<dbReference type="AlphaFoldDB" id="F9WEQ7"/>
<sequence>MCKTPANISPPVPVLPCRLYYNHLPMPCLLRRVPTAVRCNNRKWHARYFISLLVQRSHLHSYTNCHSSCVIASGIPFISFVHRYTFSFFLFSILPGGMSLSRFHTVVHGSLDINQILSSTTSKWKQVLVSFLFGRSFSFSFSFFPHRYCTTKITLISLPLVISFPANFCFLTRSLRLSLIFHTSTIR</sequence>
<name>F9WEQ7_TRYCI</name>
<accession>F9WEQ7</accession>
<protein>
    <submittedName>
        <fullName evidence="1">WGS project CAEQ00000000 data, annotated contig 303</fullName>
    </submittedName>
</protein>
<reference evidence="2" key="1">
    <citation type="submission" date="2011-07" db="EMBL/GenBank/DDBJ databases">
        <title>Divergent evolution of antigenic variation in African trypanosomes.</title>
        <authorList>
            <person name="Jackson A.P."/>
            <person name="Berry A."/>
            <person name="Allison H.C."/>
            <person name="Burton P."/>
            <person name="Anderson J."/>
            <person name="Aslett M."/>
            <person name="Brown R."/>
            <person name="Corton N."/>
            <person name="Harris D."/>
            <person name="Hauser H."/>
            <person name="Gamble J."/>
            <person name="Gilderthorp R."/>
            <person name="McQuillan J."/>
            <person name="Quail M.A."/>
            <person name="Sanders M."/>
            <person name="Van Tonder A."/>
            <person name="Ginger M.L."/>
            <person name="Donelson J.E."/>
            <person name="Field M.C."/>
            <person name="Barry J.D."/>
            <person name="Berriman M."/>
            <person name="Hertz-Fowler C."/>
        </authorList>
    </citation>
    <scope>NUCLEOTIDE SEQUENCE [LARGE SCALE GENOMIC DNA]</scope>
    <source>
        <strain evidence="2">IL3000</strain>
    </source>
</reference>
<dbReference type="EMBL" id="CAEQ01002052">
    <property type="protein sequence ID" value="CCD15773.1"/>
    <property type="molecule type" value="Genomic_DNA"/>
</dbReference>
<evidence type="ECO:0000313" key="1">
    <source>
        <dbReference type="EMBL" id="CCD15773.1"/>
    </source>
</evidence>
<reference evidence="1 2" key="2">
    <citation type="journal article" date="2012" name="Proc. Natl. Acad. Sci. U.S.A.">
        <title>Antigenic diversity is generated by distinct evolutionary mechanisms in African trypanosome species.</title>
        <authorList>
            <person name="Jackson A.P."/>
            <person name="Berry A."/>
            <person name="Aslett M."/>
            <person name="Allison H.C."/>
            <person name="Burton P."/>
            <person name="Vavrova-Anderson J."/>
            <person name="Brown R."/>
            <person name="Browne H."/>
            <person name="Corton N."/>
            <person name="Hauser H."/>
            <person name="Gamble J."/>
            <person name="Gilderthorp R."/>
            <person name="Marcello L."/>
            <person name="McQuillan J."/>
            <person name="Otto T.D."/>
            <person name="Quail M.A."/>
            <person name="Sanders M.J."/>
            <person name="van Tonder A."/>
            <person name="Ginger M.L."/>
            <person name="Field M.C."/>
            <person name="Barry J.D."/>
            <person name="Hertz-Fowler C."/>
            <person name="Berriman M."/>
        </authorList>
    </citation>
    <scope>NUCLEOTIDE SEQUENCE [LARGE SCALE GENOMIC DNA]</scope>
    <source>
        <strain evidence="1 2">IL3000</strain>
    </source>
</reference>
<proteinExistence type="predicted"/>
<comment type="caution">
    <text evidence="1">The sequence shown here is derived from an EMBL/GenBank/DDBJ whole genome shotgun (WGS) entry which is preliminary data.</text>
</comment>
<gene>
    <name evidence="1" type="ORF">TCIL3000_0_07840</name>
</gene>
<dbReference type="Proteomes" id="UP000000702">
    <property type="component" value="Unassembled WGS sequence"/>
</dbReference>
<dbReference type="VEuPathDB" id="TriTrypDB:TcIL3000_0_07840"/>
<organism evidence="1 2">
    <name type="scientific">Trypanosoma congolense (strain IL3000)</name>
    <dbReference type="NCBI Taxonomy" id="1068625"/>
    <lineage>
        <taxon>Eukaryota</taxon>
        <taxon>Discoba</taxon>
        <taxon>Euglenozoa</taxon>
        <taxon>Kinetoplastea</taxon>
        <taxon>Metakinetoplastina</taxon>
        <taxon>Trypanosomatida</taxon>
        <taxon>Trypanosomatidae</taxon>
        <taxon>Trypanosoma</taxon>
        <taxon>Nannomonas</taxon>
    </lineage>
</organism>
<evidence type="ECO:0000313" key="2">
    <source>
        <dbReference type="Proteomes" id="UP000000702"/>
    </source>
</evidence>